<name>A0A1N6T7S5_9GAMM</name>
<accession>A0A1N6T7S5</accession>
<evidence type="ECO:0000313" key="4">
    <source>
        <dbReference type="Proteomes" id="UP000186895"/>
    </source>
</evidence>
<evidence type="ECO:0000313" key="3">
    <source>
        <dbReference type="EMBL" id="SIQ49399.1"/>
    </source>
</evidence>
<reference evidence="3 4" key="1">
    <citation type="submission" date="2017-01" db="EMBL/GenBank/DDBJ databases">
        <authorList>
            <person name="Mah S.A."/>
            <person name="Swanson W.J."/>
            <person name="Moy G.W."/>
            <person name="Vacquier V.D."/>
        </authorList>
    </citation>
    <scope>NUCLEOTIDE SEQUENCE [LARGE SCALE GENOMIC DNA]</scope>
    <source>
        <strain evidence="3 4">DSM 7027</strain>
    </source>
</reference>
<keyword evidence="2" id="KW-0812">Transmembrane</keyword>
<dbReference type="AlphaFoldDB" id="A0A1N6T7S5"/>
<sequence length="73" mass="7349">MDSDLIPFLIFAGFVVAIILRVRSQRAARGLTPEKRKGRGRPSGRSRASEAGGSEMGGGSESGGDGGGDGGGD</sequence>
<gene>
    <name evidence="3" type="ORF">SAMN05421647_105172</name>
</gene>
<dbReference type="Proteomes" id="UP000186895">
    <property type="component" value="Unassembled WGS sequence"/>
</dbReference>
<evidence type="ECO:0000256" key="1">
    <source>
        <dbReference type="SAM" id="MobiDB-lite"/>
    </source>
</evidence>
<feature type="compositionally biased region" description="Gly residues" evidence="1">
    <location>
        <begin position="54"/>
        <end position="73"/>
    </location>
</feature>
<proteinExistence type="predicted"/>
<dbReference type="RefSeq" id="WP_139327181.1">
    <property type="nucleotide sequence ID" value="NZ_FTMN01000005.1"/>
</dbReference>
<keyword evidence="2" id="KW-1133">Transmembrane helix</keyword>
<dbReference type="STRING" id="49186.SAMN05421647_105172"/>
<keyword evidence="4" id="KW-1185">Reference proteome</keyword>
<evidence type="ECO:0000256" key="2">
    <source>
        <dbReference type="SAM" id="Phobius"/>
    </source>
</evidence>
<feature type="region of interest" description="Disordered" evidence="1">
    <location>
        <begin position="27"/>
        <end position="73"/>
    </location>
</feature>
<organism evidence="3 4">
    <name type="scientific">Marinobacterium stanieri</name>
    <dbReference type="NCBI Taxonomy" id="49186"/>
    <lineage>
        <taxon>Bacteria</taxon>
        <taxon>Pseudomonadati</taxon>
        <taxon>Pseudomonadota</taxon>
        <taxon>Gammaproteobacteria</taxon>
        <taxon>Oceanospirillales</taxon>
        <taxon>Oceanospirillaceae</taxon>
        <taxon>Marinobacterium</taxon>
    </lineage>
</organism>
<dbReference type="EMBL" id="FTMN01000005">
    <property type="protein sequence ID" value="SIQ49399.1"/>
    <property type="molecule type" value="Genomic_DNA"/>
</dbReference>
<keyword evidence="2" id="KW-0472">Membrane</keyword>
<feature type="transmembrane region" description="Helical" evidence="2">
    <location>
        <begin position="6"/>
        <end position="22"/>
    </location>
</feature>
<protein>
    <submittedName>
        <fullName evidence="3">Uncharacterized protein</fullName>
    </submittedName>
</protein>